<sequence length="632" mass="69458">MAPSSPRSRSRGSLHLQAEEDIVQEEAAELLHEYIHPHHYQEETLVDEPDSGDDTRRSEQRHLPWWRRPSPWWLLVATPLSTIAMSATLAPKVGIYQLLVCSVQKPEIFEHTPILPNLLLQEYSIGKTTFPPSFDIALGNTSAPDTSECATDPVVAAEVAKLSTVITTTMGILGCLTTAWWGSVSDRFGRTRILGLTLFGLLVNDLIFLFVTLNRGRVPGGYWFLVLGAVLEGLAGGFSTGSATSHAYLADTTSSSERSRIFSLFLGVVFTGLGLGPALGGLMIRYTHNTLSVFYMATGFHAIYTILAWVFLPESLTKAQMESASVRYDEAIRLQQEQESTILSRFSRVFSFMKPLAIFYPQPVETTANSSKGRKRDWNLLLLAAAYGFTISIMASNFFTFQYLTAQFNWTPEIVGYLLTINGVTRALHLALFLPLAIKVVKFFTKRSRAPETVPLLDTSPKQHSVSFDISLARVSLLIDVIGYAGLPFAPTGFIFTLFTMVCSFGTAFSPAVQSTALELYTRKIGGRNESGKLFGALSVVQALAGQILGPSLYGTVYMKTVGTFPKAIFFVSITNLLISFICLGLVRLPEHVRADEEDTVVNVVAEARDATVVDGEALARHRKKDTSTSDS</sequence>
<evidence type="ECO:0000313" key="8">
    <source>
        <dbReference type="Proteomes" id="UP001221142"/>
    </source>
</evidence>
<feature type="transmembrane region" description="Helical" evidence="6">
    <location>
        <begin position="223"/>
        <end position="249"/>
    </location>
</feature>
<keyword evidence="3 6" id="KW-1133">Transmembrane helix</keyword>
<feature type="region of interest" description="Disordered" evidence="5">
    <location>
        <begin position="41"/>
        <end position="61"/>
    </location>
</feature>
<feature type="transmembrane region" description="Helical" evidence="6">
    <location>
        <begin position="193"/>
        <end position="211"/>
    </location>
</feature>
<name>A0AAD7BWW7_9AGAR</name>
<feature type="transmembrane region" description="Helical" evidence="6">
    <location>
        <begin position="424"/>
        <end position="445"/>
    </location>
</feature>
<evidence type="ECO:0000256" key="4">
    <source>
        <dbReference type="ARBA" id="ARBA00023136"/>
    </source>
</evidence>
<dbReference type="EMBL" id="JARKIF010000008">
    <property type="protein sequence ID" value="KAJ7632793.1"/>
    <property type="molecule type" value="Genomic_DNA"/>
</dbReference>
<evidence type="ECO:0000256" key="6">
    <source>
        <dbReference type="SAM" id="Phobius"/>
    </source>
</evidence>
<dbReference type="AlphaFoldDB" id="A0AAD7BWW7"/>
<dbReference type="Gene3D" id="1.20.1250.20">
    <property type="entry name" value="MFS general substrate transporter like domains"/>
    <property type="match status" value="1"/>
</dbReference>
<dbReference type="GO" id="GO:0016020">
    <property type="term" value="C:membrane"/>
    <property type="evidence" value="ECO:0007669"/>
    <property type="project" value="UniProtKB-SubCell"/>
</dbReference>
<feature type="transmembrane region" description="Helical" evidence="6">
    <location>
        <begin position="292"/>
        <end position="312"/>
    </location>
</feature>
<evidence type="ECO:0000256" key="1">
    <source>
        <dbReference type="ARBA" id="ARBA00004141"/>
    </source>
</evidence>
<feature type="transmembrane region" description="Helical" evidence="6">
    <location>
        <begin position="380"/>
        <end position="404"/>
    </location>
</feature>
<protein>
    <submittedName>
        <fullName evidence="7">Major facilitator superfamily domain-containing protein</fullName>
    </submittedName>
</protein>
<evidence type="ECO:0000256" key="2">
    <source>
        <dbReference type="ARBA" id="ARBA00022692"/>
    </source>
</evidence>
<accession>A0AAD7BWW7</accession>
<keyword evidence="4 6" id="KW-0472">Membrane</keyword>
<dbReference type="SUPFAM" id="SSF103473">
    <property type="entry name" value="MFS general substrate transporter"/>
    <property type="match status" value="1"/>
</dbReference>
<evidence type="ECO:0000313" key="7">
    <source>
        <dbReference type="EMBL" id="KAJ7632793.1"/>
    </source>
</evidence>
<comment type="subcellular location">
    <subcellularLocation>
        <location evidence="1">Membrane</location>
        <topology evidence="1">Multi-pass membrane protein</topology>
    </subcellularLocation>
</comment>
<dbReference type="PANTHER" id="PTHR23507">
    <property type="entry name" value="ZGC:174356"/>
    <property type="match status" value="1"/>
</dbReference>
<proteinExistence type="predicted"/>
<reference evidence="7" key="1">
    <citation type="submission" date="2023-03" db="EMBL/GenBank/DDBJ databases">
        <title>Massive genome expansion in bonnet fungi (Mycena s.s.) driven by repeated elements and novel gene families across ecological guilds.</title>
        <authorList>
            <consortium name="Lawrence Berkeley National Laboratory"/>
            <person name="Harder C.B."/>
            <person name="Miyauchi S."/>
            <person name="Viragh M."/>
            <person name="Kuo A."/>
            <person name="Thoen E."/>
            <person name="Andreopoulos B."/>
            <person name="Lu D."/>
            <person name="Skrede I."/>
            <person name="Drula E."/>
            <person name="Henrissat B."/>
            <person name="Morin E."/>
            <person name="Kohler A."/>
            <person name="Barry K."/>
            <person name="LaButti K."/>
            <person name="Morin E."/>
            <person name="Salamov A."/>
            <person name="Lipzen A."/>
            <person name="Mereny Z."/>
            <person name="Hegedus B."/>
            <person name="Baldrian P."/>
            <person name="Stursova M."/>
            <person name="Weitz H."/>
            <person name="Taylor A."/>
            <person name="Grigoriev I.V."/>
            <person name="Nagy L.G."/>
            <person name="Martin F."/>
            <person name="Kauserud H."/>
        </authorList>
    </citation>
    <scope>NUCLEOTIDE SEQUENCE</scope>
    <source>
        <strain evidence="7">9284</strain>
    </source>
</reference>
<comment type="caution">
    <text evidence="7">The sequence shown here is derived from an EMBL/GenBank/DDBJ whole genome shotgun (WGS) entry which is preliminary data.</text>
</comment>
<keyword evidence="2 6" id="KW-0812">Transmembrane</keyword>
<gene>
    <name evidence="7" type="ORF">FB45DRAFT_1147889</name>
</gene>
<feature type="transmembrane region" description="Helical" evidence="6">
    <location>
        <begin position="261"/>
        <end position="286"/>
    </location>
</feature>
<feature type="transmembrane region" description="Helical" evidence="6">
    <location>
        <begin position="568"/>
        <end position="587"/>
    </location>
</feature>
<dbReference type="InterPro" id="IPR036259">
    <property type="entry name" value="MFS_trans_sf"/>
</dbReference>
<keyword evidence="8" id="KW-1185">Reference proteome</keyword>
<dbReference type="Pfam" id="PF07690">
    <property type="entry name" value="MFS_1"/>
    <property type="match status" value="1"/>
</dbReference>
<feature type="transmembrane region" description="Helical" evidence="6">
    <location>
        <begin position="534"/>
        <end position="556"/>
    </location>
</feature>
<evidence type="ECO:0000256" key="5">
    <source>
        <dbReference type="SAM" id="MobiDB-lite"/>
    </source>
</evidence>
<feature type="transmembrane region" description="Helical" evidence="6">
    <location>
        <begin position="162"/>
        <end position="181"/>
    </location>
</feature>
<organism evidence="7 8">
    <name type="scientific">Roridomyces roridus</name>
    <dbReference type="NCBI Taxonomy" id="1738132"/>
    <lineage>
        <taxon>Eukaryota</taxon>
        <taxon>Fungi</taxon>
        <taxon>Dikarya</taxon>
        <taxon>Basidiomycota</taxon>
        <taxon>Agaricomycotina</taxon>
        <taxon>Agaricomycetes</taxon>
        <taxon>Agaricomycetidae</taxon>
        <taxon>Agaricales</taxon>
        <taxon>Marasmiineae</taxon>
        <taxon>Mycenaceae</taxon>
        <taxon>Roridomyces</taxon>
    </lineage>
</organism>
<feature type="transmembrane region" description="Helical" evidence="6">
    <location>
        <begin position="493"/>
        <end position="513"/>
    </location>
</feature>
<dbReference type="Proteomes" id="UP001221142">
    <property type="component" value="Unassembled WGS sequence"/>
</dbReference>
<evidence type="ECO:0000256" key="3">
    <source>
        <dbReference type="ARBA" id="ARBA00022989"/>
    </source>
</evidence>
<dbReference type="GO" id="GO:0022857">
    <property type="term" value="F:transmembrane transporter activity"/>
    <property type="evidence" value="ECO:0007669"/>
    <property type="project" value="InterPro"/>
</dbReference>
<dbReference type="PANTHER" id="PTHR23507:SF1">
    <property type="entry name" value="FI18259P1-RELATED"/>
    <property type="match status" value="1"/>
</dbReference>
<dbReference type="InterPro" id="IPR011701">
    <property type="entry name" value="MFS"/>
</dbReference>